<evidence type="ECO:0000313" key="1">
    <source>
        <dbReference type="EMBL" id="GIF01044.1"/>
    </source>
</evidence>
<dbReference type="Proteomes" id="UP000636960">
    <property type="component" value="Unassembled WGS sequence"/>
</dbReference>
<name>A0A919K9P1_9ACTN</name>
<sequence length="72" mass="7476">MPVVGNEGEAARLPGPGMASEFVVDFRGPATNGVVRHRPPLGHLAPITGQLVAQAVLKGETPAELAPLDQLR</sequence>
<dbReference type="EMBL" id="BOMV01000097">
    <property type="protein sequence ID" value="GIF01044.1"/>
    <property type="molecule type" value="Genomic_DNA"/>
</dbReference>
<accession>A0A919K9P1</accession>
<proteinExistence type="predicted"/>
<gene>
    <name evidence="1" type="ORF">Ari01nite_85080</name>
</gene>
<comment type="caution">
    <text evidence="1">The sequence shown here is derived from an EMBL/GenBank/DDBJ whole genome shotgun (WGS) entry which is preliminary data.</text>
</comment>
<protein>
    <submittedName>
        <fullName evidence="1">Uncharacterized protein</fullName>
    </submittedName>
</protein>
<evidence type="ECO:0000313" key="2">
    <source>
        <dbReference type="Proteomes" id="UP000636960"/>
    </source>
</evidence>
<keyword evidence="2" id="KW-1185">Reference proteome</keyword>
<reference evidence="1" key="1">
    <citation type="submission" date="2021-01" db="EMBL/GenBank/DDBJ databases">
        <title>Whole genome shotgun sequence of Actinoplanes rishiriensis NBRC 108556.</title>
        <authorList>
            <person name="Komaki H."/>
            <person name="Tamura T."/>
        </authorList>
    </citation>
    <scope>NUCLEOTIDE SEQUENCE</scope>
    <source>
        <strain evidence="1">NBRC 108556</strain>
    </source>
</reference>
<dbReference type="AlphaFoldDB" id="A0A919K9P1"/>
<organism evidence="1 2">
    <name type="scientific">Paractinoplanes rishiriensis</name>
    <dbReference type="NCBI Taxonomy" id="1050105"/>
    <lineage>
        <taxon>Bacteria</taxon>
        <taxon>Bacillati</taxon>
        <taxon>Actinomycetota</taxon>
        <taxon>Actinomycetes</taxon>
        <taxon>Micromonosporales</taxon>
        <taxon>Micromonosporaceae</taxon>
        <taxon>Paractinoplanes</taxon>
    </lineage>
</organism>